<organism evidence="1 2">
    <name type="scientific">Streptomyces aidingensis</name>
    <dbReference type="NCBI Taxonomy" id="910347"/>
    <lineage>
        <taxon>Bacteria</taxon>
        <taxon>Bacillati</taxon>
        <taxon>Actinomycetota</taxon>
        <taxon>Actinomycetes</taxon>
        <taxon>Kitasatosporales</taxon>
        <taxon>Streptomycetaceae</taxon>
        <taxon>Streptomyces</taxon>
    </lineage>
</organism>
<accession>A0A1I1U6P9</accession>
<evidence type="ECO:0000313" key="2">
    <source>
        <dbReference type="Proteomes" id="UP000199207"/>
    </source>
</evidence>
<gene>
    <name evidence="1" type="ORF">SAMN05421773_12228</name>
</gene>
<dbReference type="STRING" id="910347.SAMN05421773_12228"/>
<dbReference type="Gene3D" id="3.40.830.10">
    <property type="entry name" value="LigB-like"/>
    <property type="match status" value="1"/>
</dbReference>
<protein>
    <recommendedName>
        <fullName evidence="3">Catalytic LigB subunit of aromatic ring-opening dioxygenase</fullName>
    </recommendedName>
</protein>
<evidence type="ECO:0000313" key="1">
    <source>
        <dbReference type="EMBL" id="SFD64393.1"/>
    </source>
</evidence>
<dbReference type="AlphaFoldDB" id="A0A1I1U6P9"/>
<sequence>MLVAAAVCPCPPLLVPAVAGQAAAELDPVRAACREAVDALAAARPARLVVVGPDGADGPTVHPAGTPGGFHGYGVPLEVTLGTSGTPGPSRPESGGGRRLPLSLAVGAWLLAEAGWTAAPVSGLAVGPAMEPARCADEGRRLAAEAERVALLVMGDGSACRDRRAPGYLDERAVPYDDAVARALASADTAALTALDPEPAAGLRAAGRPAWQVLAGAAGPAAMASRLLWYGAPYGVAYFTALWTAS</sequence>
<dbReference type="OrthoDB" id="4543339at2"/>
<name>A0A1I1U6P9_9ACTN</name>
<dbReference type="SUPFAM" id="SSF53213">
    <property type="entry name" value="LigB-like"/>
    <property type="match status" value="1"/>
</dbReference>
<evidence type="ECO:0008006" key="3">
    <source>
        <dbReference type="Google" id="ProtNLM"/>
    </source>
</evidence>
<dbReference type="EMBL" id="FOLM01000022">
    <property type="protein sequence ID" value="SFD64393.1"/>
    <property type="molecule type" value="Genomic_DNA"/>
</dbReference>
<proteinExistence type="predicted"/>
<dbReference type="CDD" id="cd07951">
    <property type="entry name" value="ED_3B_N_AMMECR1"/>
    <property type="match status" value="1"/>
</dbReference>
<keyword evidence="2" id="KW-1185">Reference proteome</keyword>
<dbReference type="RefSeq" id="WP_093841385.1">
    <property type="nucleotide sequence ID" value="NZ_FOLM01000022.1"/>
</dbReference>
<reference evidence="1 2" key="1">
    <citation type="submission" date="2016-10" db="EMBL/GenBank/DDBJ databases">
        <authorList>
            <person name="de Groot N.N."/>
        </authorList>
    </citation>
    <scope>NUCLEOTIDE SEQUENCE [LARGE SCALE GENOMIC DNA]</scope>
    <source>
        <strain evidence="1 2">CGMCC 4.5739</strain>
    </source>
</reference>
<dbReference type="Proteomes" id="UP000199207">
    <property type="component" value="Unassembled WGS sequence"/>
</dbReference>